<reference evidence="5 6" key="1">
    <citation type="submission" date="2020-01" db="EMBL/GenBank/DDBJ databases">
        <authorList>
            <person name="Kim M.K."/>
        </authorList>
    </citation>
    <scope>NUCLEOTIDE SEQUENCE [LARGE SCALE GENOMIC DNA]</scope>
    <source>
        <strain evidence="5 6">172606-1</strain>
    </source>
</reference>
<dbReference type="GO" id="GO:0005524">
    <property type="term" value="F:ATP binding"/>
    <property type="evidence" value="ECO:0007669"/>
    <property type="project" value="UniProtKB-KW"/>
</dbReference>
<evidence type="ECO:0000256" key="3">
    <source>
        <dbReference type="ARBA" id="ARBA00022840"/>
    </source>
</evidence>
<dbReference type="Gene3D" id="3.40.50.300">
    <property type="entry name" value="P-loop containing nucleotide triphosphate hydrolases"/>
    <property type="match status" value="1"/>
</dbReference>
<keyword evidence="6" id="KW-1185">Reference proteome</keyword>
<dbReference type="GO" id="GO:0016887">
    <property type="term" value="F:ATP hydrolysis activity"/>
    <property type="evidence" value="ECO:0007669"/>
    <property type="project" value="InterPro"/>
</dbReference>
<organism evidence="5 6">
    <name type="scientific">Rhodocytophaga rosea</name>
    <dbReference type="NCBI Taxonomy" id="2704465"/>
    <lineage>
        <taxon>Bacteria</taxon>
        <taxon>Pseudomonadati</taxon>
        <taxon>Bacteroidota</taxon>
        <taxon>Cytophagia</taxon>
        <taxon>Cytophagales</taxon>
        <taxon>Rhodocytophagaceae</taxon>
        <taxon>Rhodocytophaga</taxon>
    </lineage>
</organism>
<gene>
    <name evidence="5" type="ORF">GXP67_08190</name>
</gene>
<dbReference type="KEGG" id="rhoz:GXP67_08190"/>
<evidence type="ECO:0000259" key="4">
    <source>
        <dbReference type="SMART" id="SM00382"/>
    </source>
</evidence>
<dbReference type="InterPro" id="IPR050221">
    <property type="entry name" value="26S_Proteasome_ATPase"/>
</dbReference>
<name>A0A6C0GF93_9BACT</name>
<dbReference type="PANTHER" id="PTHR23073">
    <property type="entry name" value="26S PROTEASOME REGULATORY SUBUNIT"/>
    <property type="match status" value="1"/>
</dbReference>
<dbReference type="EMBL" id="CP048222">
    <property type="protein sequence ID" value="QHT66636.1"/>
    <property type="molecule type" value="Genomic_DNA"/>
</dbReference>
<feature type="domain" description="AAA+ ATPase" evidence="4">
    <location>
        <begin position="250"/>
        <end position="382"/>
    </location>
</feature>
<dbReference type="Pfam" id="PF00004">
    <property type="entry name" value="AAA"/>
    <property type="match status" value="1"/>
</dbReference>
<dbReference type="InterPro" id="IPR003959">
    <property type="entry name" value="ATPase_AAA_core"/>
</dbReference>
<proteinExistence type="inferred from homology"/>
<accession>A0A6C0GF93</accession>
<keyword evidence="3 5" id="KW-0067">ATP-binding</keyword>
<dbReference type="InterPro" id="IPR027417">
    <property type="entry name" value="P-loop_NTPase"/>
</dbReference>
<sequence>MLIPSPRATTLELELDWLHSVIQSGIQSYFGVAPAQPVYQEEYPSDQYLINEKPLPDLTNDDSAYATCVKKFNMSREERIMLLLALTPHLAPDLLDDFLIKDERHGYSHTNFGGVKGKNHAGFLPTGQTVLFLIAGRDVEKKLNCMHLFDASHFFYKQNILQLKPVENEEPALSGVLNISKEYLNLFTTGKPYRPTYSTHFPAQLITTQLDWEDLVLDYDTYDEIEEVKAWIKYGHTLLYERGLAKKIKKGYRSLFYGPPGTGKTLTASLLGKSEGLDVYRIDLSMVVSKYIGETEKNLASIFDQAENKNWILFFDEADALFGKRTQTNNSNDRYANQEVSYLLQRVEDFAGLVILATNLRANLDEAFSRRFQSIIYFPMPNPAMRLRLWQQAFGGSFELEPSMNLKKIAADYEMAGGSIINVLRYCTLMALNRNSGIVTLEDILQGIRKEFKKEGKTIKA</sequence>
<evidence type="ECO:0000313" key="6">
    <source>
        <dbReference type="Proteomes" id="UP000480178"/>
    </source>
</evidence>
<dbReference type="AlphaFoldDB" id="A0A6C0GF93"/>
<comment type="similarity">
    <text evidence="1">Belongs to the AAA ATPase family.</text>
</comment>
<evidence type="ECO:0000313" key="5">
    <source>
        <dbReference type="EMBL" id="QHT66636.1"/>
    </source>
</evidence>
<evidence type="ECO:0000256" key="1">
    <source>
        <dbReference type="ARBA" id="ARBA00006914"/>
    </source>
</evidence>
<dbReference type="Proteomes" id="UP000480178">
    <property type="component" value="Chromosome"/>
</dbReference>
<dbReference type="SUPFAM" id="SSF52540">
    <property type="entry name" value="P-loop containing nucleoside triphosphate hydrolases"/>
    <property type="match status" value="1"/>
</dbReference>
<dbReference type="InterPro" id="IPR003593">
    <property type="entry name" value="AAA+_ATPase"/>
</dbReference>
<dbReference type="RefSeq" id="WP_162442690.1">
    <property type="nucleotide sequence ID" value="NZ_CP048222.1"/>
</dbReference>
<keyword evidence="2" id="KW-0547">Nucleotide-binding</keyword>
<evidence type="ECO:0000256" key="2">
    <source>
        <dbReference type="ARBA" id="ARBA00022741"/>
    </source>
</evidence>
<dbReference type="SMART" id="SM00382">
    <property type="entry name" value="AAA"/>
    <property type="match status" value="1"/>
</dbReference>
<dbReference type="CDD" id="cd19481">
    <property type="entry name" value="RecA-like_protease"/>
    <property type="match status" value="1"/>
</dbReference>
<protein>
    <submittedName>
        <fullName evidence="5">ATP-binding protein</fullName>
    </submittedName>
</protein>